<dbReference type="GO" id="GO:0001042">
    <property type="term" value="F:RNA polymerase I core binding"/>
    <property type="evidence" value="ECO:0007669"/>
    <property type="project" value="TreeGrafter"/>
</dbReference>
<feature type="region of interest" description="Disordered" evidence="3">
    <location>
        <begin position="307"/>
        <end position="342"/>
    </location>
</feature>
<name>A0AAE0XJ27_9PEZI</name>
<evidence type="ECO:0000256" key="2">
    <source>
        <dbReference type="SAM" id="Coils"/>
    </source>
</evidence>
<dbReference type="GO" id="GO:0003743">
    <property type="term" value="F:translation initiation factor activity"/>
    <property type="evidence" value="ECO:0007669"/>
    <property type="project" value="UniProtKB-KW"/>
</dbReference>
<accession>A0AAE0XJ27</accession>
<feature type="region of interest" description="Disordered" evidence="3">
    <location>
        <begin position="900"/>
        <end position="923"/>
    </location>
</feature>
<dbReference type="InterPro" id="IPR046347">
    <property type="entry name" value="bZIP_sf"/>
</dbReference>
<organism evidence="4 5">
    <name type="scientific">Podospora appendiculata</name>
    <dbReference type="NCBI Taxonomy" id="314037"/>
    <lineage>
        <taxon>Eukaryota</taxon>
        <taxon>Fungi</taxon>
        <taxon>Dikarya</taxon>
        <taxon>Ascomycota</taxon>
        <taxon>Pezizomycotina</taxon>
        <taxon>Sordariomycetes</taxon>
        <taxon>Sordariomycetidae</taxon>
        <taxon>Sordariales</taxon>
        <taxon>Podosporaceae</taxon>
        <taxon>Podospora</taxon>
    </lineage>
</organism>
<protein>
    <submittedName>
        <fullName evidence="4">RNA polymerase I-specific transcription initiation factor RRN3-domain-containing protein</fullName>
    </submittedName>
</protein>
<dbReference type="Pfam" id="PF05327">
    <property type="entry name" value="RRN3"/>
    <property type="match status" value="1"/>
</dbReference>
<keyword evidence="2" id="KW-0175">Coiled coil</keyword>
<dbReference type="CDD" id="cd14688">
    <property type="entry name" value="bZIP_YAP"/>
    <property type="match status" value="1"/>
</dbReference>
<keyword evidence="4" id="KW-0396">Initiation factor</keyword>
<feature type="region of interest" description="Disordered" evidence="3">
    <location>
        <begin position="1"/>
        <end position="51"/>
    </location>
</feature>
<feature type="compositionally biased region" description="Acidic residues" evidence="3">
    <location>
        <begin position="689"/>
        <end position="699"/>
    </location>
</feature>
<feature type="compositionally biased region" description="Acidic residues" evidence="3">
    <location>
        <begin position="657"/>
        <end position="680"/>
    </location>
</feature>
<dbReference type="GO" id="GO:0003700">
    <property type="term" value="F:DNA-binding transcription factor activity"/>
    <property type="evidence" value="ECO:0007669"/>
    <property type="project" value="InterPro"/>
</dbReference>
<dbReference type="InterPro" id="IPR016024">
    <property type="entry name" value="ARM-type_fold"/>
</dbReference>
<dbReference type="PANTHER" id="PTHR12790:SF0">
    <property type="entry name" value="RNA POLYMERASE I-SPECIFIC TRANSCRIPTION INITIATION FACTOR RRN3-RELATED"/>
    <property type="match status" value="1"/>
</dbReference>
<dbReference type="EMBL" id="JAULSO010000001">
    <property type="protein sequence ID" value="KAK3693877.1"/>
    <property type="molecule type" value="Genomic_DNA"/>
</dbReference>
<reference evidence="4" key="2">
    <citation type="submission" date="2023-06" db="EMBL/GenBank/DDBJ databases">
        <authorList>
            <consortium name="Lawrence Berkeley National Laboratory"/>
            <person name="Haridas S."/>
            <person name="Hensen N."/>
            <person name="Bonometti L."/>
            <person name="Westerberg I."/>
            <person name="Brannstrom I.O."/>
            <person name="Guillou S."/>
            <person name="Cros-Aarteil S."/>
            <person name="Calhoun S."/>
            <person name="Kuo A."/>
            <person name="Mondo S."/>
            <person name="Pangilinan J."/>
            <person name="Riley R."/>
            <person name="Labutti K."/>
            <person name="Andreopoulos B."/>
            <person name="Lipzen A."/>
            <person name="Chen C."/>
            <person name="Yanf M."/>
            <person name="Daum C."/>
            <person name="Ng V."/>
            <person name="Clum A."/>
            <person name="Steindorff A."/>
            <person name="Ohm R."/>
            <person name="Martin F."/>
            <person name="Silar P."/>
            <person name="Natvig D."/>
            <person name="Lalanne C."/>
            <person name="Gautier V."/>
            <person name="Ament-Velasquez S.L."/>
            <person name="Kruys A."/>
            <person name="Hutchinson M.I."/>
            <person name="Powell A.J."/>
            <person name="Barry K."/>
            <person name="Miller A.N."/>
            <person name="Grigoriev I.V."/>
            <person name="Debuchy R."/>
            <person name="Gladieux P."/>
            <person name="Thoren M.H."/>
            <person name="Johannesson H."/>
        </authorList>
    </citation>
    <scope>NUCLEOTIDE SEQUENCE</scope>
    <source>
        <strain evidence="4">CBS 314.62</strain>
    </source>
</reference>
<dbReference type="Proteomes" id="UP001270362">
    <property type="component" value="Unassembled WGS sequence"/>
</dbReference>
<dbReference type="SUPFAM" id="SSF57959">
    <property type="entry name" value="Leucine zipper domain"/>
    <property type="match status" value="1"/>
</dbReference>
<evidence type="ECO:0000256" key="1">
    <source>
        <dbReference type="ARBA" id="ARBA00010098"/>
    </source>
</evidence>
<feature type="region of interest" description="Disordered" evidence="3">
    <location>
        <begin position="655"/>
        <end position="702"/>
    </location>
</feature>
<sequence length="1017" mass="114665">MTTRTPVARRHLAPITASSTIKPILRKPNTVLGTRSRDDDDDGDDLLSSPTKKRKTVMFNESLNMVKDLGAKSLDDAKREVKKALEGHGRGDDEDYDILKDVFAPNTKSYQPEDRADAARPQDLVVYVVALTSHVTLLGRSCSGLITSVLKCSWLDKDENFSRAYIQLLAALSSVQGSFFAQILSMMVDKFTETRSSSTSIPGALPVDPDTKKRRLHLGMHYLLELFPAGRQMILGLISVKFPFSEESKTTHMEYIDHLLRLKTDRPELERDIMELILSRLVKLDVEMTLDLENDDDETTRAVMRQLEASDAKGDDEDDEEDDDADSEIDSILSDDDDDDDDEKTRRVLILKSKLETMDAILDLLFSIYDPVFEDPESPEAVETFQDLLSDFSNVILPHLKSRHTQYLLFKFASKSHELMEMFIGTLFNIAFESSRPPVVKQAAVAYLASFTARGARVDSDQVQKIAKTFLDYIDHYRATHLSCRGPDVRRYGQYYAYFQGLLYIFCFRWRELINKDRLPSGVDWDDPTSFIGQELPWMIGLGSRLQANINSKLNPLKCCSPVIVEEFARLSHHLHLIYIYPQIEKNKNVQLSQYFTGSYATGGALRDTGFEFDNEKWTHLEACFPFDPFQLPLAKRWLDLQDNYVSWQPMAVLNREDDEDDSEVGDIDDDDDDEDDDGEDKPTRFEEDTATEDGNADDETLRRRPSFSRFWKRSKEVLLSRTGSQRNIKVVGPGGGGDGDGDADAVGSQPAGTITHQDKSQLRRAQVRRAQIQHRQRKANYAKQLEDDATRIREMIATAQKEVEELTRENDAIRAQIKPFDLDEALLLVSPLADAILPCLEQICWNHFHHSDFHPAPDLDLDIDTVEDVTDRESGHTLMATSLALRCAPESVFNTSHAHAYHHHHHSSSPASASQPPPIGAPSWQASGLTLHTLHRLASSLTAPTVEITPVQAWFELAGRFPMEVLLRREVLDALKREFSGVARCLTYGAQIERGAYESVVGRVLGDAGLGNGGHV</sequence>
<evidence type="ECO:0000313" key="4">
    <source>
        <dbReference type="EMBL" id="KAK3693877.1"/>
    </source>
</evidence>
<dbReference type="InterPro" id="IPR007991">
    <property type="entry name" value="RNA_pol_I_trans_ini_fac_RRN3"/>
</dbReference>
<dbReference type="Gene3D" id="1.20.5.170">
    <property type="match status" value="1"/>
</dbReference>
<gene>
    <name evidence="4" type="ORF">B0T22DRAFT_367761</name>
</gene>
<keyword evidence="4" id="KW-0648">Protein biosynthesis</keyword>
<proteinExistence type="inferred from homology"/>
<dbReference type="PANTHER" id="PTHR12790">
    <property type="entry name" value="TRANSCRIPTION INITIATION FACTOR IA RRN3"/>
    <property type="match status" value="1"/>
</dbReference>
<dbReference type="GO" id="GO:0006361">
    <property type="term" value="P:transcription initiation at RNA polymerase I promoter"/>
    <property type="evidence" value="ECO:0007669"/>
    <property type="project" value="InterPro"/>
</dbReference>
<dbReference type="GO" id="GO:0001181">
    <property type="term" value="F:RNA polymerase I general transcription initiation factor activity"/>
    <property type="evidence" value="ECO:0007669"/>
    <property type="project" value="InterPro"/>
</dbReference>
<evidence type="ECO:0000256" key="3">
    <source>
        <dbReference type="SAM" id="MobiDB-lite"/>
    </source>
</evidence>
<comment type="caution">
    <text evidence="4">The sequence shown here is derived from an EMBL/GenBank/DDBJ whole genome shotgun (WGS) entry which is preliminary data.</text>
</comment>
<keyword evidence="5" id="KW-1185">Reference proteome</keyword>
<dbReference type="GO" id="GO:0005634">
    <property type="term" value="C:nucleus"/>
    <property type="evidence" value="ECO:0007669"/>
    <property type="project" value="TreeGrafter"/>
</dbReference>
<comment type="similarity">
    <text evidence="1">Belongs to the RRN3 family.</text>
</comment>
<dbReference type="AlphaFoldDB" id="A0AAE0XJ27"/>
<reference evidence="4" key="1">
    <citation type="journal article" date="2023" name="Mol. Phylogenet. Evol.">
        <title>Genome-scale phylogeny and comparative genomics of the fungal order Sordariales.</title>
        <authorList>
            <person name="Hensen N."/>
            <person name="Bonometti L."/>
            <person name="Westerberg I."/>
            <person name="Brannstrom I.O."/>
            <person name="Guillou S."/>
            <person name="Cros-Aarteil S."/>
            <person name="Calhoun S."/>
            <person name="Haridas S."/>
            <person name="Kuo A."/>
            <person name="Mondo S."/>
            <person name="Pangilinan J."/>
            <person name="Riley R."/>
            <person name="LaButti K."/>
            <person name="Andreopoulos B."/>
            <person name="Lipzen A."/>
            <person name="Chen C."/>
            <person name="Yan M."/>
            <person name="Daum C."/>
            <person name="Ng V."/>
            <person name="Clum A."/>
            <person name="Steindorff A."/>
            <person name="Ohm R.A."/>
            <person name="Martin F."/>
            <person name="Silar P."/>
            <person name="Natvig D.O."/>
            <person name="Lalanne C."/>
            <person name="Gautier V."/>
            <person name="Ament-Velasquez S.L."/>
            <person name="Kruys A."/>
            <person name="Hutchinson M.I."/>
            <person name="Powell A.J."/>
            <person name="Barry K."/>
            <person name="Miller A.N."/>
            <person name="Grigoriev I.V."/>
            <person name="Debuchy R."/>
            <person name="Gladieux P."/>
            <person name="Hiltunen Thoren M."/>
            <person name="Johannesson H."/>
        </authorList>
    </citation>
    <scope>NUCLEOTIDE SEQUENCE</scope>
    <source>
        <strain evidence="4">CBS 314.62</strain>
    </source>
</reference>
<feature type="region of interest" description="Disordered" evidence="3">
    <location>
        <begin position="725"/>
        <end position="759"/>
    </location>
</feature>
<feature type="coiled-coil region" evidence="2">
    <location>
        <begin position="783"/>
        <end position="817"/>
    </location>
</feature>
<dbReference type="SUPFAM" id="SSF48371">
    <property type="entry name" value="ARM repeat"/>
    <property type="match status" value="1"/>
</dbReference>
<feature type="compositionally biased region" description="Acidic residues" evidence="3">
    <location>
        <begin position="314"/>
        <end position="342"/>
    </location>
</feature>
<evidence type="ECO:0000313" key="5">
    <source>
        <dbReference type="Proteomes" id="UP001270362"/>
    </source>
</evidence>